<dbReference type="CDD" id="cd04301">
    <property type="entry name" value="NAT_SF"/>
    <property type="match status" value="1"/>
</dbReference>
<dbReference type="PROSITE" id="PS51186">
    <property type="entry name" value="GNAT"/>
    <property type="match status" value="1"/>
</dbReference>
<keyword evidence="3" id="KW-1185">Reference proteome</keyword>
<gene>
    <name evidence="2" type="ORF">G8770_19905</name>
</gene>
<dbReference type="GO" id="GO:0016747">
    <property type="term" value="F:acyltransferase activity, transferring groups other than amino-acyl groups"/>
    <property type="evidence" value="ECO:0007669"/>
    <property type="project" value="InterPro"/>
</dbReference>
<proteinExistence type="predicted"/>
<dbReference type="InterPro" id="IPR016181">
    <property type="entry name" value="Acyl_CoA_acyltransferase"/>
</dbReference>
<protein>
    <submittedName>
        <fullName evidence="2">GNAT family N-acetyltransferase</fullName>
    </submittedName>
</protein>
<dbReference type="Proteomes" id="UP000787472">
    <property type="component" value="Unassembled WGS sequence"/>
</dbReference>
<dbReference type="AlphaFoldDB" id="A0A9E5T2G7"/>
<evidence type="ECO:0000313" key="3">
    <source>
        <dbReference type="Proteomes" id="UP000787472"/>
    </source>
</evidence>
<reference evidence="2" key="1">
    <citation type="submission" date="2020-03" db="EMBL/GenBank/DDBJ databases">
        <authorList>
            <person name="Guo F."/>
        </authorList>
    </citation>
    <scope>NUCLEOTIDE SEQUENCE</scope>
    <source>
        <strain evidence="2">JCM 30134</strain>
    </source>
</reference>
<dbReference type="Gene3D" id="3.40.630.30">
    <property type="match status" value="1"/>
</dbReference>
<sequence>MYDWTWKRFEELTLDELYEMLKIRQQVFTVEQNCAYQDVDELDKVSWHLFALKQGSGTVTEIQAYLRIVDPGFKYLEPSIGRVLTTLEARGKGIGKQLLNKAIEFSDVEFPGLSIRISAQQHLEKFYREFGFEPVSAPYDEDGIPHLEMLTS</sequence>
<comment type="caution">
    <text evidence="2">The sequence shown here is derived from an EMBL/GenBank/DDBJ whole genome shotgun (WGS) entry which is preliminary data.</text>
</comment>
<dbReference type="SUPFAM" id="SSF55729">
    <property type="entry name" value="Acyl-CoA N-acyltransferases (Nat)"/>
    <property type="match status" value="1"/>
</dbReference>
<evidence type="ECO:0000259" key="1">
    <source>
        <dbReference type="PROSITE" id="PS51186"/>
    </source>
</evidence>
<organism evidence="2 3">
    <name type="scientific">Pseudomaricurvus hydrocarbonicus</name>
    <dbReference type="NCBI Taxonomy" id="1470433"/>
    <lineage>
        <taxon>Bacteria</taxon>
        <taxon>Pseudomonadati</taxon>
        <taxon>Pseudomonadota</taxon>
        <taxon>Gammaproteobacteria</taxon>
        <taxon>Cellvibrionales</taxon>
        <taxon>Cellvibrionaceae</taxon>
        <taxon>Pseudomaricurvus</taxon>
    </lineage>
</organism>
<dbReference type="RefSeq" id="WP_167191222.1">
    <property type="nucleotide sequence ID" value="NZ_JAAONZ010000020.1"/>
</dbReference>
<accession>A0A9E5T2G7</accession>
<dbReference type="InterPro" id="IPR000182">
    <property type="entry name" value="GNAT_dom"/>
</dbReference>
<feature type="domain" description="N-acetyltransferase" evidence="1">
    <location>
        <begin position="7"/>
        <end position="152"/>
    </location>
</feature>
<name>A0A9E5T2G7_9GAMM</name>
<evidence type="ECO:0000313" key="2">
    <source>
        <dbReference type="EMBL" id="NHO67816.1"/>
    </source>
</evidence>
<dbReference type="EMBL" id="JAAONZ010000020">
    <property type="protein sequence ID" value="NHO67816.1"/>
    <property type="molecule type" value="Genomic_DNA"/>
</dbReference>
<dbReference type="Pfam" id="PF13673">
    <property type="entry name" value="Acetyltransf_10"/>
    <property type="match status" value="1"/>
</dbReference>